<evidence type="ECO:0000256" key="1">
    <source>
        <dbReference type="ARBA" id="ARBA00004651"/>
    </source>
</evidence>
<dbReference type="Pfam" id="PF09594">
    <property type="entry name" value="GT87"/>
    <property type="match status" value="1"/>
</dbReference>
<evidence type="ECO:0000256" key="7">
    <source>
        <dbReference type="ARBA" id="ARBA00024033"/>
    </source>
</evidence>
<accession>A0A7W7FTK2</accession>
<dbReference type="GO" id="GO:0005886">
    <property type="term" value="C:plasma membrane"/>
    <property type="evidence" value="ECO:0007669"/>
    <property type="project" value="UniProtKB-SubCell"/>
</dbReference>
<keyword evidence="3" id="KW-0808">Transferase</keyword>
<gene>
    <name evidence="10" type="ORF">HNR67_001022</name>
</gene>
<evidence type="ECO:0000313" key="10">
    <source>
        <dbReference type="EMBL" id="MBB4674904.1"/>
    </source>
</evidence>
<feature type="transmembrane region" description="Helical" evidence="9">
    <location>
        <begin position="226"/>
        <end position="259"/>
    </location>
</feature>
<name>A0A7W7FTK2_9PSEU</name>
<comment type="similarity">
    <text evidence="7">Belongs to the glycosyltransferase 87 family.</text>
</comment>
<evidence type="ECO:0000256" key="3">
    <source>
        <dbReference type="ARBA" id="ARBA00022679"/>
    </source>
</evidence>
<reference evidence="10 11" key="1">
    <citation type="submission" date="2020-08" db="EMBL/GenBank/DDBJ databases">
        <title>Sequencing the genomes of 1000 actinobacteria strains.</title>
        <authorList>
            <person name="Klenk H.-P."/>
        </authorList>
    </citation>
    <scope>NUCLEOTIDE SEQUENCE [LARGE SCALE GENOMIC DNA]</scope>
    <source>
        <strain evidence="10 11">DSM 44230</strain>
    </source>
</reference>
<feature type="transmembrane region" description="Helical" evidence="9">
    <location>
        <begin position="304"/>
        <end position="322"/>
    </location>
</feature>
<comment type="subcellular location">
    <subcellularLocation>
        <location evidence="1">Cell membrane</location>
        <topology evidence="1">Multi-pass membrane protein</topology>
    </subcellularLocation>
</comment>
<evidence type="ECO:0000256" key="9">
    <source>
        <dbReference type="SAM" id="Phobius"/>
    </source>
</evidence>
<evidence type="ECO:0000313" key="11">
    <source>
        <dbReference type="Proteomes" id="UP000533598"/>
    </source>
</evidence>
<sequence>MSHAPERPEPQATDGDWSQAPPASKRIADTESLTPREREVSTWSEPIARQASKPIGGLLGRHAVVGRHWFWTPLRVVLLLATLTLALGYTAKAPCVQEYVDDQGVVQLDWRDSRQYVAMCYSDTVPLYTAERLDKGLFPYKTSWKDDNGTPDGQIRYMEYPVLSGLFQWFNAQLAHGWVAIASSGWLPNAMAVIVYFNFSSLWLALAWLVTIWATFKLTGRRPWDAAIAAVSLLVVVHAFTNFDTLATAFAAVALLAWARNRPGLAGVLLGLGAAAKLYPLFFLGPLLVLCLRSGRMGHWWRTTWTAALAWAAVNAPIYFLYPDGWREFFRLNSERGVDPDSIYNVIQYFTGWSGFDGPLPAGASPTVLNTVTAVLFLLCCAGIGWVALSAPRRPRVAQLAFLVVAAFLLTNKVWSPQYSLWLVPLAVLALPRWRLLLAWMVVDALVWAPRMYFYLGPDNKGLPQDWFLGAVVIRDVFVVLLCVLILREIYRPELDRVRAFGVDDPAGGPLDGAPDAFVLGPARAAKKQREQAEAATTALTG</sequence>
<evidence type="ECO:0000256" key="5">
    <source>
        <dbReference type="ARBA" id="ARBA00022989"/>
    </source>
</evidence>
<dbReference type="GO" id="GO:0016758">
    <property type="term" value="F:hexosyltransferase activity"/>
    <property type="evidence" value="ECO:0007669"/>
    <property type="project" value="InterPro"/>
</dbReference>
<feature type="transmembrane region" description="Helical" evidence="9">
    <location>
        <begin position="436"/>
        <end position="455"/>
    </location>
</feature>
<dbReference type="PIRSF" id="PIRSF010361">
    <property type="entry name" value="UCP010361"/>
    <property type="match status" value="1"/>
</dbReference>
<feature type="compositionally biased region" description="Basic and acidic residues" evidence="8">
    <location>
        <begin position="26"/>
        <end position="40"/>
    </location>
</feature>
<feature type="region of interest" description="Disordered" evidence="8">
    <location>
        <begin position="1"/>
        <end position="43"/>
    </location>
</feature>
<feature type="transmembrane region" description="Helical" evidence="9">
    <location>
        <begin position="193"/>
        <end position="214"/>
    </location>
</feature>
<evidence type="ECO:0000256" key="8">
    <source>
        <dbReference type="SAM" id="MobiDB-lite"/>
    </source>
</evidence>
<dbReference type="InterPro" id="IPR018584">
    <property type="entry name" value="GT87"/>
</dbReference>
<feature type="transmembrane region" description="Helical" evidence="9">
    <location>
        <begin position="372"/>
        <end position="391"/>
    </location>
</feature>
<dbReference type="InterPro" id="IPR016570">
    <property type="entry name" value="UCP010361"/>
</dbReference>
<keyword evidence="11" id="KW-1185">Reference proteome</keyword>
<organism evidence="10 11">
    <name type="scientific">Crossiella cryophila</name>
    <dbReference type="NCBI Taxonomy" id="43355"/>
    <lineage>
        <taxon>Bacteria</taxon>
        <taxon>Bacillati</taxon>
        <taxon>Actinomycetota</taxon>
        <taxon>Actinomycetes</taxon>
        <taxon>Pseudonocardiales</taxon>
        <taxon>Pseudonocardiaceae</taxon>
        <taxon>Crossiella</taxon>
    </lineage>
</organism>
<keyword evidence="5 9" id="KW-1133">Transmembrane helix</keyword>
<keyword evidence="4 9" id="KW-0812">Transmembrane</keyword>
<dbReference type="Proteomes" id="UP000533598">
    <property type="component" value="Unassembled WGS sequence"/>
</dbReference>
<feature type="transmembrane region" description="Helical" evidence="9">
    <location>
        <begin position="265"/>
        <end position="292"/>
    </location>
</feature>
<evidence type="ECO:0000256" key="2">
    <source>
        <dbReference type="ARBA" id="ARBA00022475"/>
    </source>
</evidence>
<evidence type="ECO:0000256" key="6">
    <source>
        <dbReference type="ARBA" id="ARBA00023136"/>
    </source>
</evidence>
<feature type="transmembrane region" description="Helical" evidence="9">
    <location>
        <begin position="467"/>
        <end position="487"/>
    </location>
</feature>
<evidence type="ECO:0000256" key="4">
    <source>
        <dbReference type="ARBA" id="ARBA00022692"/>
    </source>
</evidence>
<dbReference type="AlphaFoldDB" id="A0A7W7FTK2"/>
<proteinExistence type="inferred from homology"/>
<keyword evidence="2" id="KW-1003">Cell membrane</keyword>
<keyword evidence="6 9" id="KW-0472">Membrane</keyword>
<dbReference type="EMBL" id="JACHMH010000001">
    <property type="protein sequence ID" value="MBB4674904.1"/>
    <property type="molecule type" value="Genomic_DNA"/>
</dbReference>
<protein>
    <submittedName>
        <fullName evidence="10">Putative membrane protein</fullName>
    </submittedName>
</protein>
<comment type="caution">
    <text evidence="10">The sequence shown here is derived from an EMBL/GenBank/DDBJ whole genome shotgun (WGS) entry which is preliminary data.</text>
</comment>